<gene>
    <name evidence="1" type="ORF">FYJ72_13140</name>
</gene>
<proteinExistence type="predicted"/>
<protein>
    <submittedName>
        <fullName evidence="1">Nucleotidyltransferase family protein</fullName>
    </submittedName>
</protein>
<dbReference type="AlphaFoldDB" id="A0A6I2U3L1"/>
<sequence>MTNEVRRDTFIVEQLFFELLHVSLGIRICLSHTPSADEWDKLYSIAKKQTLIGVCFAGVQKLVAQQQKPPETLYLTWLGMAAAIQQRNEIVNRQCVVLQARLSADGICSCILKGQGVGMQYAEHLRGLRQSGDIDIWIEGGVEAAVKLAERLGQKPEVTEQHVHLDLFPETEVEAHFIPSMLRHPFANRRLQRWFEEQKPIQFEHWNEVRLCVPTTSFNLVYLLIHIYRHLFGEGVGLRQVMDYYFVLQAGDLEGTNSNEKAFQTIKRLGLGNFAGALMFVMREIFGLQRERMLCNPNERHGKFLLNEIMIAGNMGHHDERLKDLHRRTRLLRFYKVTKHNMRLIGYYPIETLWAPFTRVKIWAWRKWNGWIK</sequence>
<name>A0A6I2U3L1_9BACT</name>
<organism evidence="1 2">
    <name type="scientific">Segatella copri</name>
    <dbReference type="NCBI Taxonomy" id="165179"/>
    <lineage>
        <taxon>Bacteria</taxon>
        <taxon>Pseudomonadati</taxon>
        <taxon>Bacteroidota</taxon>
        <taxon>Bacteroidia</taxon>
        <taxon>Bacteroidales</taxon>
        <taxon>Prevotellaceae</taxon>
        <taxon>Segatella</taxon>
    </lineage>
</organism>
<evidence type="ECO:0000313" key="2">
    <source>
        <dbReference type="Proteomes" id="UP000450161"/>
    </source>
</evidence>
<dbReference type="Pfam" id="PF14907">
    <property type="entry name" value="NTP_transf_5"/>
    <property type="match status" value="1"/>
</dbReference>
<reference evidence="1 2" key="1">
    <citation type="submission" date="2019-08" db="EMBL/GenBank/DDBJ databases">
        <title>In-depth cultivation of the pig gut microbiome towards novel bacterial diversity and tailored functional studies.</title>
        <authorList>
            <person name="Wylensek D."/>
            <person name="Hitch T.C.A."/>
            <person name="Clavel T."/>
        </authorList>
    </citation>
    <scope>NUCLEOTIDE SEQUENCE [LARGE SCALE GENOMIC DNA]</scope>
    <source>
        <strain evidence="1 2">LKV-178-WT-2C</strain>
    </source>
</reference>
<dbReference type="InterPro" id="IPR039498">
    <property type="entry name" value="NTP_transf_5"/>
</dbReference>
<dbReference type="Proteomes" id="UP000450161">
    <property type="component" value="Unassembled WGS sequence"/>
</dbReference>
<keyword evidence="1" id="KW-0808">Transferase</keyword>
<accession>A0A6I2U3L1</accession>
<dbReference type="GO" id="GO:0016740">
    <property type="term" value="F:transferase activity"/>
    <property type="evidence" value="ECO:0007669"/>
    <property type="project" value="UniProtKB-KW"/>
</dbReference>
<dbReference type="RefSeq" id="WP_154482817.1">
    <property type="nucleotide sequence ID" value="NZ_VUNF01000034.1"/>
</dbReference>
<dbReference type="EMBL" id="VUNF01000034">
    <property type="protein sequence ID" value="MST78570.1"/>
    <property type="molecule type" value="Genomic_DNA"/>
</dbReference>
<evidence type="ECO:0000313" key="1">
    <source>
        <dbReference type="EMBL" id="MST78570.1"/>
    </source>
</evidence>
<comment type="caution">
    <text evidence="1">The sequence shown here is derived from an EMBL/GenBank/DDBJ whole genome shotgun (WGS) entry which is preliminary data.</text>
</comment>